<keyword evidence="14" id="KW-0449">Lipoprotein</keyword>
<dbReference type="GO" id="GO:0046930">
    <property type="term" value="C:pore complex"/>
    <property type="evidence" value="ECO:0007669"/>
    <property type="project" value="UniProtKB-KW"/>
</dbReference>
<dbReference type="Gene3D" id="3.10.560.10">
    <property type="entry name" value="Outer membrane lipoprotein wza domain like"/>
    <property type="match status" value="2"/>
</dbReference>
<dbReference type="PANTHER" id="PTHR33619">
    <property type="entry name" value="POLYSACCHARIDE EXPORT PROTEIN GFCE-RELATED"/>
    <property type="match status" value="1"/>
</dbReference>
<proteinExistence type="inferred from homology"/>
<name>A0A7C9GSM0_9SPHN</name>
<dbReference type="Pfam" id="PF22461">
    <property type="entry name" value="SLBB_2"/>
    <property type="match status" value="1"/>
</dbReference>
<keyword evidence="9" id="KW-0406">Ion transport</keyword>
<sequence length="393" mass="41263">MAVITLLVQSGCTALGGSGPTHASIKRLDKATYTGDDIALVNLNGAALKRISGYEQSRSFATLLGDSEAQDPVLGAGDVLDISVWEAPPAVLFGAAAEVSAAGAGAQSRTVIQQVVATDGALSIPFVGRMDAGGKTPAQIEREIVRRLTGRANDPQAVVRLSQNDARNVTVLGEVAGSRRVPIGPRGERLLDVIASAGGTRQPVGQVTVQLSRGTATTSMVLDRVIRDPRQNIRVKTGDVVTLLYQPYSFIALGAIARNAEIPFEGGKFSLAQALGRTGGLRDDRANIQGVFIFRLEEPEAVDPAGTLNARRMENGRIPIVYQLNMSDPTAFFVAQDFVMRDKDVLYVSTAPGADLARFVSTVASITFSAISIGNVLGSSSNNAATPAPKPQP</sequence>
<dbReference type="InterPro" id="IPR049712">
    <property type="entry name" value="Poly_export"/>
</dbReference>
<evidence type="ECO:0000256" key="13">
    <source>
        <dbReference type="ARBA" id="ARBA00023237"/>
    </source>
</evidence>
<accession>A0A7C9GSM0</accession>
<keyword evidence="10" id="KW-0626">Porin</keyword>
<dbReference type="Gene3D" id="3.30.1950.10">
    <property type="entry name" value="wza like domain"/>
    <property type="match status" value="1"/>
</dbReference>
<evidence type="ECO:0000256" key="7">
    <source>
        <dbReference type="ARBA" id="ARBA00022729"/>
    </source>
</evidence>
<evidence type="ECO:0000256" key="5">
    <source>
        <dbReference type="ARBA" id="ARBA00022597"/>
    </source>
</evidence>
<dbReference type="GO" id="GO:0009279">
    <property type="term" value="C:cell outer membrane"/>
    <property type="evidence" value="ECO:0007669"/>
    <property type="project" value="UniProtKB-SubCell"/>
</dbReference>
<keyword evidence="13" id="KW-0998">Cell outer membrane</keyword>
<dbReference type="PANTHER" id="PTHR33619:SF3">
    <property type="entry name" value="POLYSACCHARIDE EXPORT PROTEIN GFCE-RELATED"/>
    <property type="match status" value="1"/>
</dbReference>
<evidence type="ECO:0000256" key="2">
    <source>
        <dbReference type="ARBA" id="ARBA00009450"/>
    </source>
</evidence>
<dbReference type="Pfam" id="PF02563">
    <property type="entry name" value="Poly_export"/>
    <property type="match status" value="1"/>
</dbReference>
<evidence type="ECO:0000256" key="8">
    <source>
        <dbReference type="ARBA" id="ARBA00023047"/>
    </source>
</evidence>
<dbReference type="OrthoDB" id="7198507at2"/>
<evidence type="ECO:0000259" key="16">
    <source>
        <dbReference type="Pfam" id="PF22461"/>
    </source>
</evidence>
<evidence type="ECO:0000256" key="6">
    <source>
        <dbReference type="ARBA" id="ARBA00022692"/>
    </source>
</evidence>
<dbReference type="Proteomes" id="UP000481327">
    <property type="component" value="Unassembled WGS sequence"/>
</dbReference>
<keyword evidence="11" id="KW-0472">Membrane</keyword>
<protein>
    <submittedName>
        <fullName evidence="17">Polysaccharide export protein</fullName>
    </submittedName>
</protein>
<evidence type="ECO:0000256" key="10">
    <source>
        <dbReference type="ARBA" id="ARBA00023114"/>
    </source>
</evidence>
<reference evidence="17 18" key="1">
    <citation type="submission" date="2019-09" db="EMBL/GenBank/DDBJ databases">
        <title>Polymorphobacter sp. isolated from a lake in China.</title>
        <authorList>
            <person name="Liu Z."/>
        </authorList>
    </citation>
    <scope>NUCLEOTIDE SEQUENCE [LARGE SCALE GENOMIC DNA]</scope>
    <source>
        <strain evidence="17 18">D40P</strain>
    </source>
</reference>
<evidence type="ECO:0000256" key="1">
    <source>
        <dbReference type="ARBA" id="ARBA00004571"/>
    </source>
</evidence>
<organism evidence="17 18">
    <name type="scientific">Sandarakinorhabdus fusca</name>
    <dbReference type="NCBI Taxonomy" id="1439888"/>
    <lineage>
        <taxon>Bacteria</taxon>
        <taxon>Pseudomonadati</taxon>
        <taxon>Pseudomonadota</taxon>
        <taxon>Alphaproteobacteria</taxon>
        <taxon>Sphingomonadales</taxon>
        <taxon>Sphingosinicellaceae</taxon>
        <taxon>Sandarakinorhabdus</taxon>
    </lineage>
</organism>
<keyword evidence="3" id="KW-0813">Transport</keyword>
<keyword evidence="12" id="KW-0564">Palmitate</keyword>
<keyword evidence="18" id="KW-1185">Reference proteome</keyword>
<feature type="domain" description="Polysaccharide export protein N-terminal" evidence="15">
    <location>
        <begin position="68"/>
        <end position="161"/>
    </location>
</feature>
<evidence type="ECO:0000313" key="17">
    <source>
        <dbReference type="EMBL" id="MQT15878.1"/>
    </source>
</evidence>
<evidence type="ECO:0000256" key="11">
    <source>
        <dbReference type="ARBA" id="ARBA00023136"/>
    </source>
</evidence>
<dbReference type="GO" id="GO:0015288">
    <property type="term" value="F:porin activity"/>
    <property type="evidence" value="ECO:0007669"/>
    <property type="project" value="UniProtKB-KW"/>
</dbReference>
<keyword evidence="6" id="KW-0812">Transmembrane</keyword>
<dbReference type="GO" id="GO:0006811">
    <property type="term" value="P:monoatomic ion transport"/>
    <property type="evidence" value="ECO:0007669"/>
    <property type="project" value="UniProtKB-KW"/>
</dbReference>
<gene>
    <name evidence="17" type="ORF">F3168_01185</name>
</gene>
<comment type="subcellular location">
    <subcellularLocation>
        <location evidence="1">Cell outer membrane</location>
        <topology evidence="1">Multi-pass membrane protein</topology>
    </subcellularLocation>
</comment>
<evidence type="ECO:0000313" key="18">
    <source>
        <dbReference type="Proteomes" id="UP000481327"/>
    </source>
</evidence>
<keyword evidence="4" id="KW-1134">Transmembrane beta strand</keyword>
<keyword evidence="7" id="KW-0732">Signal</keyword>
<evidence type="ECO:0000256" key="4">
    <source>
        <dbReference type="ARBA" id="ARBA00022452"/>
    </source>
</evidence>
<dbReference type="EMBL" id="WIOL01000001">
    <property type="protein sequence ID" value="MQT15878.1"/>
    <property type="molecule type" value="Genomic_DNA"/>
</dbReference>
<dbReference type="AlphaFoldDB" id="A0A7C9GSM0"/>
<keyword evidence="8" id="KW-0625">Polysaccharide transport</keyword>
<dbReference type="InterPro" id="IPR054765">
    <property type="entry name" value="SLBB_dom"/>
</dbReference>
<evidence type="ECO:0000259" key="15">
    <source>
        <dbReference type="Pfam" id="PF02563"/>
    </source>
</evidence>
<evidence type="ECO:0000256" key="12">
    <source>
        <dbReference type="ARBA" id="ARBA00023139"/>
    </source>
</evidence>
<dbReference type="RefSeq" id="WP_152576342.1">
    <property type="nucleotide sequence ID" value="NZ_JAATJI010000001.1"/>
</dbReference>
<evidence type="ECO:0000256" key="9">
    <source>
        <dbReference type="ARBA" id="ARBA00023065"/>
    </source>
</evidence>
<feature type="domain" description="SLBB" evidence="16">
    <location>
        <begin position="253"/>
        <end position="348"/>
    </location>
</feature>
<comment type="caution">
    <text evidence="17">The sequence shown here is derived from an EMBL/GenBank/DDBJ whole genome shotgun (WGS) entry which is preliminary data.</text>
</comment>
<dbReference type="GO" id="GO:0015159">
    <property type="term" value="F:polysaccharide transmembrane transporter activity"/>
    <property type="evidence" value="ECO:0007669"/>
    <property type="project" value="InterPro"/>
</dbReference>
<evidence type="ECO:0000256" key="14">
    <source>
        <dbReference type="ARBA" id="ARBA00023288"/>
    </source>
</evidence>
<keyword evidence="5" id="KW-0762">Sugar transport</keyword>
<dbReference type="InterPro" id="IPR003715">
    <property type="entry name" value="Poly_export_N"/>
</dbReference>
<comment type="similarity">
    <text evidence="2">Belongs to the BexD/CtrA/VexA family.</text>
</comment>
<evidence type="ECO:0000256" key="3">
    <source>
        <dbReference type="ARBA" id="ARBA00022448"/>
    </source>
</evidence>